<evidence type="ECO:0000313" key="10">
    <source>
        <dbReference type="Proteomes" id="UP000184128"/>
    </source>
</evidence>
<evidence type="ECO:0000256" key="5">
    <source>
        <dbReference type="ARBA" id="ARBA00023163"/>
    </source>
</evidence>
<dbReference type="Pfam" id="PF05043">
    <property type="entry name" value="Mga"/>
    <property type="match status" value="1"/>
</dbReference>
<feature type="domain" description="PRD" evidence="8">
    <location>
        <begin position="192"/>
        <end position="291"/>
    </location>
</feature>
<dbReference type="InterPro" id="IPR011608">
    <property type="entry name" value="PRD"/>
</dbReference>
<dbReference type="InterPro" id="IPR036095">
    <property type="entry name" value="PTS_EIIB-like_sf"/>
</dbReference>
<keyword evidence="2" id="KW-0677">Repeat</keyword>
<protein>
    <submittedName>
        <fullName evidence="9">Transcriptional antiterminator</fullName>
    </submittedName>
</protein>
<dbReference type="PROSITE" id="PS51099">
    <property type="entry name" value="PTS_EIIB_TYPE_2"/>
    <property type="match status" value="1"/>
</dbReference>
<dbReference type="RefSeq" id="WP_073298008.1">
    <property type="nucleotide sequence ID" value="NZ_FQUF01000018.1"/>
</dbReference>
<dbReference type="Gene3D" id="1.10.10.10">
    <property type="entry name" value="Winged helix-like DNA-binding domain superfamily/Winged helix DNA-binding domain"/>
    <property type="match status" value="1"/>
</dbReference>
<dbReference type="Gene3D" id="3.40.930.10">
    <property type="entry name" value="Mannitol-specific EII, Chain A"/>
    <property type="match status" value="1"/>
</dbReference>
<evidence type="ECO:0000256" key="2">
    <source>
        <dbReference type="ARBA" id="ARBA00022737"/>
    </source>
</evidence>
<dbReference type="AlphaFoldDB" id="A0A1M4X027"/>
<dbReference type="Gene3D" id="1.10.1790.10">
    <property type="entry name" value="PRD domain"/>
    <property type="match status" value="1"/>
</dbReference>
<feature type="domain" description="PTS EIIB type-2" evidence="7">
    <location>
        <begin position="407"/>
        <end position="496"/>
    </location>
</feature>
<dbReference type="InterPro" id="IPR013011">
    <property type="entry name" value="PTS_EIIB_2"/>
</dbReference>
<dbReference type="PROSITE" id="PS51372">
    <property type="entry name" value="PRD_2"/>
    <property type="match status" value="2"/>
</dbReference>
<dbReference type="SUPFAM" id="SSF63520">
    <property type="entry name" value="PTS-regulatory domain, PRD"/>
    <property type="match status" value="2"/>
</dbReference>
<dbReference type="InterPro" id="IPR036634">
    <property type="entry name" value="PRD_sf"/>
</dbReference>
<dbReference type="PROSITE" id="PS51094">
    <property type="entry name" value="PTS_EIIA_TYPE_2"/>
    <property type="match status" value="1"/>
</dbReference>
<evidence type="ECO:0000256" key="1">
    <source>
        <dbReference type="ARBA" id="ARBA00022679"/>
    </source>
</evidence>
<evidence type="ECO:0000259" key="7">
    <source>
        <dbReference type="PROSITE" id="PS51099"/>
    </source>
</evidence>
<name>A0A1M4X027_9LACT</name>
<evidence type="ECO:0000313" key="9">
    <source>
        <dbReference type="EMBL" id="SHE86727.1"/>
    </source>
</evidence>
<keyword evidence="10" id="KW-1185">Reference proteome</keyword>
<dbReference type="PANTHER" id="PTHR30185:SF13">
    <property type="entry name" value="LICABCH OPERON REGULATOR-RELATED"/>
    <property type="match status" value="1"/>
</dbReference>
<dbReference type="InterPro" id="IPR002178">
    <property type="entry name" value="PTS_EIIA_type-2_dom"/>
</dbReference>
<dbReference type="SUPFAM" id="SSF52794">
    <property type="entry name" value="PTS system IIB component-like"/>
    <property type="match status" value="1"/>
</dbReference>
<dbReference type="InterPro" id="IPR050661">
    <property type="entry name" value="BglG_antiterminators"/>
</dbReference>
<feature type="domain" description="PRD" evidence="8">
    <location>
        <begin position="297"/>
        <end position="404"/>
    </location>
</feature>
<gene>
    <name evidence="9" type="ORF">SAMN02745249_01316</name>
</gene>
<dbReference type="PANTHER" id="PTHR30185">
    <property type="entry name" value="CRYPTIC BETA-GLUCOSIDE BGL OPERON ANTITERMINATOR"/>
    <property type="match status" value="1"/>
</dbReference>
<dbReference type="OrthoDB" id="3175596at2"/>
<dbReference type="InterPro" id="IPR007737">
    <property type="entry name" value="Mga_HTH"/>
</dbReference>
<dbReference type="Pfam" id="PF00874">
    <property type="entry name" value="PRD"/>
    <property type="match status" value="1"/>
</dbReference>
<dbReference type="EMBL" id="FQUF01000018">
    <property type="protein sequence ID" value="SHE86727.1"/>
    <property type="molecule type" value="Genomic_DNA"/>
</dbReference>
<organism evidence="9 10">
    <name type="scientific">Atopostipes suicloacalis DSM 15692</name>
    <dbReference type="NCBI Taxonomy" id="1121025"/>
    <lineage>
        <taxon>Bacteria</taxon>
        <taxon>Bacillati</taxon>
        <taxon>Bacillota</taxon>
        <taxon>Bacilli</taxon>
        <taxon>Lactobacillales</taxon>
        <taxon>Carnobacteriaceae</taxon>
        <taxon>Atopostipes</taxon>
    </lineage>
</organism>
<dbReference type="SUPFAM" id="SSF55804">
    <property type="entry name" value="Phoshotransferase/anion transport protein"/>
    <property type="match status" value="1"/>
</dbReference>
<dbReference type="STRING" id="1121025.SAMN02745249_01316"/>
<feature type="domain" description="PTS EIIA type-2" evidence="6">
    <location>
        <begin position="500"/>
        <end position="638"/>
    </location>
</feature>
<proteinExistence type="predicted"/>
<dbReference type="Pfam" id="PF00359">
    <property type="entry name" value="PTS_EIIA_2"/>
    <property type="match status" value="1"/>
</dbReference>
<evidence type="ECO:0000259" key="8">
    <source>
        <dbReference type="PROSITE" id="PS51372"/>
    </source>
</evidence>
<dbReference type="GO" id="GO:0008982">
    <property type="term" value="F:protein-N(PI)-phosphohistidine-sugar phosphotransferase activity"/>
    <property type="evidence" value="ECO:0007669"/>
    <property type="project" value="InterPro"/>
</dbReference>
<reference evidence="9 10" key="1">
    <citation type="submission" date="2016-11" db="EMBL/GenBank/DDBJ databases">
        <authorList>
            <person name="Jaros S."/>
            <person name="Januszkiewicz K."/>
            <person name="Wedrychowicz H."/>
        </authorList>
    </citation>
    <scope>NUCLEOTIDE SEQUENCE [LARGE SCALE GENOMIC DNA]</scope>
    <source>
        <strain evidence="9 10">DSM 15692</strain>
    </source>
</reference>
<keyword evidence="1" id="KW-0808">Transferase</keyword>
<evidence type="ECO:0000259" key="6">
    <source>
        <dbReference type="PROSITE" id="PS51094"/>
    </source>
</evidence>
<dbReference type="CDD" id="cd05568">
    <property type="entry name" value="PTS_IIB_bgl_like"/>
    <property type="match status" value="1"/>
</dbReference>
<dbReference type="GO" id="GO:0009401">
    <property type="term" value="P:phosphoenolpyruvate-dependent sugar phosphotransferase system"/>
    <property type="evidence" value="ECO:0007669"/>
    <property type="project" value="InterPro"/>
</dbReference>
<dbReference type="Gene3D" id="3.40.50.2300">
    <property type="match status" value="1"/>
</dbReference>
<keyword evidence="5" id="KW-0804">Transcription</keyword>
<sequence length="641" mass="74502">MKPNHIKLIKIITEKNIMSYNEIIDLIGWSRYRINKYINEINDFFEKMDYNLEIVIHPRMGISLEGEITEKDKIISSMEYIENTNNDRRIIQTLSALLDAKGWLTIQKLADDLFVSKSTFENILKEVRNLLENYGLEIEGSKKGIKLDATEENKRKLIAKIISTYKNKLVAYSNPKEELEISIKMSDDIKQFINYDIINQVADVLIKFSKMTNLYLTEYEFNTLAIHIAISLERIDKEFVVEGAKDNSELELNTLTLIKELEDKFDVNLPKYEKEYMNVHINSIQSNTYNRSDYADELKITDNDLKFKNLDEILEEALSGLNPDQELMNGLSLHLKSAVNRLSNNISIANPYLDEIKTNFIQAFEYSKRIIFHIEKKYNIKFDEDEIAYVSMHIQSFLEREKTITKTDLLLVCGSGYGTAKLLEQRILSVFKNRVNIIDRIGINKLSEISKNNELIITTVPIEANIQNSVYVSPLLNEKDILRIEKKLSSKTTKNNSFINLLSKNFFKIDSNNLTQTEIIKYMAGELTSKDIVTSEVYERIMEREKLSTTAIRNFAMPHAEIPNSDEPIIYVYINKNGIQWGKDKVSIVFLFLLNESVKDELNNIYSFFYDLISSEVILHSLINVDSYEEFIHILKKEVKK</sequence>
<evidence type="ECO:0000256" key="4">
    <source>
        <dbReference type="ARBA" id="ARBA00023159"/>
    </source>
</evidence>
<keyword evidence="4" id="KW-0010">Activator</keyword>
<dbReference type="InterPro" id="IPR036388">
    <property type="entry name" value="WH-like_DNA-bd_sf"/>
</dbReference>
<accession>A0A1M4X027</accession>
<keyword evidence="3" id="KW-0805">Transcription regulation</keyword>
<dbReference type="Proteomes" id="UP000184128">
    <property type="component" value="Unassembled WGS sequence"/>
</dbReference>
<dbReference type="InterPro" id="IPR016152">
    <property type="entry name" value="PTrfase/Anion_transptr"/>
</dbReference>
<dbReference type="GO" id="GO:0006355">
    <property type="term" value="P:regulation of DNA-templated transcription"/>
    <property type="evidence" value="ECO:0007669"/>
    <property type="project" value="InterPro"/>
</dbReference>
<evidence type="ECO:0000256" key="3">
    <source>
        <dbReference type="ARBA" id="ARBA00023015"/>
    </source>
</evidence>